<dbReference type="OrthoDB" id="4115096at2759"/>
<gene>
    <name evidence="2" type="ORF">SAPIO_CDS1810</name>
</gene>
<dbReference type="VEuPathDB" id="FungiDB:SAPIO_CDS1810"/>
<evidence type="ECO:0000313" key="2">
    <source>
        <dbReference type="EMBL" id="KEZ45492.1"/>
    </source>
</evidence>
<feature type="transmembrane region" description="Helical" evidence="1">
    <location>
        <begin position="43"/>
        <end position="68"/>
    </location>
</feature>
<keyword evidence="1" id="KW-1133">Transmembrane helix</keyword>
<dbReference type="HOGENOM" id="CLU_572596_0_0_1"/>
<organism evidence="2 3">
    <name type="scientific">Pseudallescheria apiosperma</name>
    <name type="common">Scedosporium apiospermum</name>
    <dbReference type="NCBI Taxonomy" id="563466"/>
    <lineage>
        <taxon>Eukaryota</taxon>
        <taxon>Fungi</taxon>
        <taxon>Dikarya</taxon>
        <taxon>Ascomycota</taxon>
        <taxon>Pezizomycotina</taxon>
        <taxon>Sordariomycetes</taxon>
        <taxon>Hypocreomycetidae</taxon>
        <taxon>Microascales</taxon>
        <taxon>Microascaceae</taxon>
        <taxon>Scedosporium</taxon>
    </lineage>
</organism>
<sequence length="477" mass="53307">MAETSATLNCSLNTTECILETLAAVLEELRAQRGEYDWDPLTFGVTAAIGILALIIAILTVGQGLLAAGPGRLKSSRNALGPWAKFSKRTFDWSEMRFRTVAYTPLLVAPPPLRFPSWFGLTVNINITKDTEEGYWYKKIKDEEEWAEMDSSGFLFGATDHFPATWLALLTSVGLDDVELWERKHTGADYIPAEFPAVPAYGSIGVAIALAASYSSDEVQLSRFWAMRQREWENLSPQFEDGFTPGVRYIAEKAMTWARRVVGGPTIPLDLFLPVHRVVLVCIADLYSAKSNLDRDDYYTLSRSMLEEIKKITKWLSSIRWPGDESWAEEIRCRQRTICGVGSGLGSVCKNWDEANTPKPEDTPEMEIVPSAVFVDSALHGVLRALNSYIVSKKADYSLFASTQGEKERLASLYKVHILWELDGSSPPKFKRPDDVQHPLDDLLIYRAVLIAVVYSSAQDTSSLINNNLFDMIVPIA</sequence>
<dbReference type="GeneID" id="27720882"/>
<protein>
    <submittedName>
        <fullName evidence="2">Uncharacterized protein</fullName>
    </submittedName>
</protein>
<keyword evidence="1" id="KW-0812">Transmembrane</keyword>
<comment type="caution">
    <text evidence="2">The sequence shown here is derived from an EMBL/GenBank/DDBJ whole genome shotgun (WGS) entry which is preliminary data.</text>
</comment>
<dbReference type="AlphaFoldDB" id="A0A084GDT0"/>
<dbReference type="Proteomes" id="UP000028545">
    <property type="component" value="Unassembled WGS sequence"/>
</dbReference>
<dbReference type="RefSeq" id="XP_016645291.1">
    <property type="nucleotide sequence ID" value="XM_016784994.1"/>
</dbReference>
<dbReference type="EMBL" id="JOWA01000077">
    <property type="protein sequence ID" value="KEZ45492.1"/>
    <property type="molecule type" value="Genomic_DNA"/>
</dbReference>
<evidence type="ECO:0000256" key="1">
    <source>
        <dbReference type="SAM" id="Phobius"/>
    </source>
</evidence>
<keyword evidence="1" id="KW-0472">Membrane</keyword>
<name>A0A084GDT0_PSEDA</name>
<dbReference type="KEGG" id="sapo:SAPIO_CDS1810"/>
<keyword evidence="3" id="KW-1185">Reference proteome</keyword>
<evidence type="ECO:0000313" key="3">
    <source>
        <dbReference type="Proteomes" id="UP000028545"/>
    </source>
</evidence>
<proteinExistence type="predicted"/>
<reference evidence="2 3" key="1">
    <citation type="journal article" date="2014" name="Genome Announc.">
        <title>Draft genome sequence of the pathogenic fungus Scedosporium apiospermum.</title>
        <authorList>
            <person name="Vandeputte P."/>
            <person name="Ghamrawi S."/>
            <person name="Rechenmann M."/>
            <person name="Iltis A."/>
            <person name="Giraud S."/>
            <person name="Fleury M."/>
            <person name="Thornton C."/>
            <person name="Delhaes L."/>
            <person name="Meyer W."/>
            <person name="Papon N."/>
            <person name="Bouchara J.P."/>
        </authorList>
    </citation>
    <scope>NUCLEOTIDE SEQUENCE [LARGE SCALE GENOMIC DNA]</scope>
    <source>
        <strain evidence="2 3">IHEM 14462</strain>
    </source>
</reference>
<accession>A0A084GDT0</accession>